<organism evidence="7 8">
    <name type="scientific">Actinoplanes octamycinicus</name>
    <dbReference type="NCBI Taxonomy" id="135948"/>
    <lineage>
        <taxon>Bacteria</taxon>
        <taxon>Bacillati</taxon>
        <taxon>Actinomycetota</taxon>
        <taxon>Actinomycetes</taxon>
        <taxon>Micromonosporales</taxon>
        <taxon>Micromonosporaceae</taxon>
        <taxon>Actinoplanes</taxon>
    </lineage>
</organism>
<protein>
    <submittedName>
        <fullName evidence="7">NADH dehydrogenase FAD-containing subunit</fullName>
    </submittedName>
</protein>
<comment type="similarity">
    <text evidence="2">Belongs to the NADH dehydrogenase family.</text>
</comment>
<evidence type="ECO:0000256" key="2">
    <source>
        <dbReference type="ARBA" id="ARBA00005272"/>
    </source>
</evidence>
<dbReference type="AlphaFoldDB" id="A0A7W7GY40"/>
<evidence type="ECO:0000313" key="7">
    <source>
        <dbReference type="EMBL" id="MBB4740440.1"/>
    </source>
</evidence>
<gene>
    <name evidence="7" type="ORF">BJY16_003899</name>
</gene>
<keyword evidence="4" id="KW-0274">FAD</keyword>
<dbReference type="PRINTS" id="PR00368">
    <property type="entry name" value="FADPNR"/>
</dbReference>
<dbReference type="GO" id="GO:0003955">
    <property type="term" value="F:NAD(P)H dehydrogenase (quinone) activity"/>
    <property type="evidence" value="ECO:0007669"/>
    <property type="project" value="TreeGrafter"/>
</dbReference>
<keyword evidence="5" id="KW-0560">Oxidoreductase</keyword>
<proteinExistence type="inferred from homology"/>
<keyword evidence="8" id="KW-1185">Reference proteome</keyword>
<sequence>MSSRIVVVGAGYTGMLTAVSLAGRTRRRPGVEITVVNATGRFTERLRLHQTATGQDLAELRIPDLLAGSNARLEIGWVTGVDAAARIIRIDDEREIGYDTLVYALGGGADTSAVPGAADHAYTLDSASEANLFARRLGELNGPGEPGGRGEPSDRRAGRVLVCGSGLTGLEAAAEIAEQYPHLAVTLLGRAEPGQNLGPKARRHVRTALTRLGVQVRTGEIIKVRPDGADLASGETVPADAILWTSGVRVPPLAAAAGLTVDDRGRIVVDDALRSVSHPEVWAIGDAAAITQRYGVMHGTCQGGMPTAAHTAAQIVRDLDGKPVRPFRFGYYHAPISLGRRDAVVQFTHADDSPARAALTGRAAVWYKETVTASPWPTFRRALKHPASVMVWRR</sequence>
<evidence type="ECO:0000256" key="1">
    <source>
        <dbReference type="ARBA" id="ARBA00001974"/>
    </source>
</evidence>
<evidence type="ECO:0000313" key="8">
    <source>
        <dbReference type="Proteomes" id="UP000546162"/>
    </source>
</evidence>
<dbReference type="Proteomes" id="UP000546162">
    <property type="component" value="Unassembled WGS sequence"/>
</dbReference>
<evidence type="ECO:0000259" key="6">
    <source>
        <dbReference type="Pfam" id="PF07992"/>
    </source>
</evidence>
<comment type="caution">
    <text evidence="7">The sequence shown here is derived from an EMBL/GenBank/DDBJ whole genome shotgun (WGS) entry which is preliminary data.</text>
</comment>
<evidence type="ECO:0000256" key="5">
    <source>
        <dbReference type="ARBA" id="ARBA00023002"/>
    </source>
</evidence>
<dbReference type="PANTHER" id="PTHR42913:SF3">
    <property type="entry name" value="64 KDA MITOCHONDRIAL NADH DEHYDROGENASE (EUROFUNG)"/>
    <property type="match status" value="1"/>
</dbReference>
<keyword evidence="3" id="KW-0285">Flavoprotein</keyword>
<dbReference type="Gene3D" id="3.50.50.100">
    <property type="match status" value="1"/>
</dbReference>
<dbReference type="Pfam" id="PF07992">
    <property type="entry name" value="Pyr_redox_2"/>
    <property type="match status" value="1"/>
</dbReference>
<reference evidence="7 8" key="1">
    <citation type="submission" date="2020-08" db="EMBL/GenBank/DDBJ databases">
        <title>Sequencing the genomes of 1000 actinobacteria strains.</title>
        <authorList>
            <person name="Klenk H.-P."/>
        </authorList>
    </citation>
    <scope>NUCLEOTIDE SEQUENCE [LARGE SCALE GENOMIC DNA]</scope>
    <source>
        <strain evidence="7 8">DSM 45809</strain>
    </source>
</reference>
<dbReference type="GO" id="GO:0019646">
    <property type="term" value="P:aerobic electron transport chain"/>
    <property type="evidence" value="ECO:0007669"/>
    <property type="project" value="TreeGrafter"/>
</dbReference>
<dbReference type="PANTHER" id="PTHR42913">
    <property type="entry name" value="APOPTOSIS-INDUCING FACTOR 1"/>
    <property type="match status" value="1"/>
</dbReference>
<feature type="domain" description="FAD/NAD(P)-binding" evidence="6">
    <location>
        <begin position="4"/>
        <end position="302"/>
    </location>
</feature>
<dbReference type="InterPro" id="IPR036188">
    <property type="entry name" value="FAD/NAD-bd_sf"/>
</dbReference>
<dbReference type="SUPFAM" id="SSF51905">
    <property type="entry name" value="FAD/NAD(P)-binding domain"/>
    <property type="match status" value="1"/>
</dbReference>
<comment type="cofactor">
    <cofactor evidence="1">
        <name>FAD</name>
        <dbReference type="ChEBI" id="CHEBI:57692"/>
    </cofactor>
</comment>
<name>A0A7W7GY40_9ACTN</name>
<evidence type="ECO:0000256" key="3">
    <source>
        <dbReference type="ARBA" id="ARBA00022630"/>
    </source>
</evidence>
<accession>A0A7W7GY40</accession>
<dbReference type="PRINTS" id="PR00411">
    <property type="entry name" value="PNDRDTASEI"/>
</dbReference>
<dbReference type="EMBL" id="JACHNB010000001">
    <property type="protein sequence ID" value="MBB4740440.1"/>
    <property type="molecule type" value="Genomic_DNA"/>
</dbReference>
<dbReference type="RefSeq" id="WP_185041008.1">
    <property type="nucleotide sequence ID" value="NZ_BAABFG010000005.1"/>
</dbReference>
<evidence type="ECO:0000256" key="4">
    <source>
        <dbReference type="ARBA" id="ARBA00022827"/>
    </source>
</evidence>
<dbReference type="InterPro" id="IPR051169">
    <property type="entry name" value="NADH-Q_oxidoreductase"/>
</dbReference>
<dbReference type="InterPro" id="IPR023753">
    <property type="entry name" value="FAD/NAD-binding_dom"/>
</dbReference>